<evidence type="ECO:0000313" key="3">
    <source>
        <dbReference type="Proteomes" id="UP000292036"/>
    </source>
</evidence>
<dbReference type="Proteomes" id="UP000292036">
    <property type="component" value="Unassembled WGS sequence"/>
</dbReference>
<dbReference type="Gene3D" id="3.10.450.50">
    <property type="match status" value="1"/>
</dbReference>
<dbReference type="AlphaFoldDB" id="A0ABD7PNJ1"/>
<evidence type="ECO:0000313" key="2">
    <source>
        <dbReference type="EMBL" id="TAW28867.1"/>
    </source>
</evidence>
<dbReference type="InterPro" id="IPR037401">
    <property type="entry name" value="SnoaL-like"/>
</dbReference>
<comment type="caution">
    <text evidence="2">The sequence shown here is derived from an EMBL/GenBank/DDBJ whole genome shotgun (WGS) entry which is preliminary data.</text>
</comment>
<dbReference type="InterPro" id="IPR032710">
    <property type="entry name" value="NTF2-like_dom_sf"/>
</dbReference>
<gene>
    <name evidence="2" type="ORF">ELI19_04920</name>
</gene>
<dbReference type="Pfam" id="PF12680">
    <property type="entry name" value="SnoaL_2"/>
    <property type="match status" value="1"/>
</dbReference>
<organism evidence="2 3">
    <name type="scientific">Rhizobium leguminosarum</name>
    <dbReference type="NCBI Taxonomy" id="384"/>
    <lineage>
        <taxon>Bacteria</taxon>
        <taxon>Pseudomonadati</taxon>
        <taxon>Pseudomonadota</taxon>
        <taxon>Alphaproteobacteria</taxon>
        <taxon>Hyphomicrobiales</taxon>
        <taxon>Rhizobiaceae</taxon>
        <taxon>Rhizobium/Agrobacterium group</taxon>
        <taxon>Rhizobium</taxon>
    </lineage>
</organism>
<dbReference type="EMBL" id="SIPS01000001">
    <property type="protein sequence ID" value="TAW28867.1"/>
    <property type="molecule type" value="Genomic_DNA"/>
</dbReference>
<dbReference type="RefSeq" id="WP_130726493.1">
    <property type="nucleotide sequence ID" value="NZ_SINY01000001.1"/>
</dbReference>
<sequence length="128" mass="14838">MSDMRTSREQTVRHLYAAYLDDRKDIVGAMLTEDFTFSSPRDDHIDRATYFERCWPKEPVFSSFDIEFLAIDGDEAVIRYRAEKLDGGSFRNIESFRFRGDKIASVDVYFGRNGDRPLFTGAALPMCR</sequence>
<name>A0ABD7PNJ1_RHILE</name>
<dbReference type="SUPFAM" id="SSF54427">
    <property type="entry name" value="NTF2-like"/>
    <property type="match status" value="1"/>
</dbReference>
<proteinExistence type="predicted"/>
<reference evidence="2 3" key="1">
    <citation type="submission" date="2019-02" db="EMBL/GenBank/DDBJ databases">
        <title>The genomic architecture of introgression among sibling species of bacteria.</title>
        <authorList>
            <person name="Cavassim M.I.A."/>
            <person name="Moeskjaer S."/>
            <person name="Moslemi C."/>
            <person name="Fields B."/>
            <person name="Bachmann A."/>
            <person name="Vilhjalmsson B."/>
            <person name="Schierup M.H."/>
            <person name="Young J.P.W."/>
            <person name="Andersen S.U."/>
        </authorList>
    </citation>
    <scope>NUCLEOTIDE SEQUENCE [LARGE SCALE GENOMIC DNA]</scope>
    <source>
        <strain evidence="2 3">SM151B</strain>
    </source>
</reference>
<feature type="domain" description="SnoaL-like" evidence="1">
    <location>
        <begin position="12"/>
        <end position="105"/>
    </location>
</feature>
<evidence type="ECO:0000259" key="1">
    <source>
        <dbReference type="Pfam" id="PF12680"/>
    </source>
</evidence>
<accession>A0ABD7PNJ1</accession>
<protein>
    <submittedName>
        <fullName evidence="2">Nuclear transport factor 2 family protein</fullName>
    </submittedName>
</protein>